<protein>
    <submittedName>
        <fullName evidence="7">ATP-dependent helicase HrpB</fullName>
    </submittedName>
</protein>
<dbReference type="Proteomes" id="UP000287823">
    <property type="component" value="Unassembled WGS sequence"/>
</dbReference>
<dbReference type="NCBIfam" id="TIGR01970">
    <property type="entry name" value="DEAH_box_HrpB"/>
    <property type="match status" value="1"/>
</dbReference>
<keyword evidence="8" id="KW-1185">Reference proteome</keyword>
<dbReference type="PROSITE" id="PS51192">
    <property type="entry name" value="HELICASE_ATP_BIND_1"/>
    <property type="match status" value="1"/>
</dbReference>
<keyword evidence="1" id="KW-0547">Nucleotide-binding</keyword>
<dbReference type="SMART" id="SM00490">
    <property type="entry name" value="HELICc"/>
    <property type="match status" value="1"/>
</dbReference>
<proteinExistence type="predicted"/>
<sequence length="824" mass="91155">MQQAPLPVLSILPQLSTLLSEQAVVLQAPPGAGKSTALPLHLLQQNPQQRWLLVQPRRIAALSIATYLAAQLGEPVGQQIGYQIRQQGKHSKATRLLVVTEGILTRMLQQDPTLEAYHGVIFDEFHERNLQSDLGLALLLESRQLRPALNLLVMSATLPAQALADWLAEHETPAAVLQSEGRQYDISISYQAPSREQNYLDKTAQVIRQVVAEGAQGTLVFVPGQGEIRHLQNLLGDLNGARVVPLHGSLNVQQQQAALAAEGQPRVILATNIAETSLTIEGIDTVIDTGRERQAVYRPKYQATELVTKRIARAAAVQRAGRAGRTGPGQCIRIYQPSDLQAMAEYRPADVEQQDLSDLVLQVAVWGSQVDDMAWFTAPNQGHLDSARQQLQRQGLLCGQQATAEGHAVAEFATDTANASLLFKVQNQTAATRSTAALLVANQEEQEASNLNLVDALETILQQPANYPRTHRRYAKWCRSLNTKPIQHIDAVVLAECVFAYQPLGLARRRLHSDLFQLASGAGVEWAEPRQATSFKEVDWLLVTDVSFHQARNNGVIRQCLPLTQTQLDGFLRGAGEQGTETATELSWRGERGGLYVEQVTRFGALELMRKPLQQSPSAQQWLNALLDQVRNQGLEYLNWDDVSEQTLRRLQLFTGLQGDSNAYSSAELLATLEVWAAPYWNAIRSRQQLQAWVPAQALLNTLDYAAQQRLQTQLPTDWQAPSGRRHRISYQADGSALVSLKLQEVFGLSESPQLADGSMTLCFDLLSPAARPLARTTDLATFWQGAYQQVRKEMRGRYPKHPWPENPAVATATHLTKKALHGS</sequence>
<keyword evidence="2" id="KW-0378">Hydrolase</keyword>
<keyword evidence="3 7" id="KW-0347">Helicase</keyword>
<evidence type="ECO:0000313" key="7">
    <source>
        <dbReference type="EMBL" id="RUO31029.1"/>
    </source>
</evidence>
<dbReference type="SUPFAM" id="SSF52540">
    <property type="entry name" value="P-loop containing nucleoside triphosphate hydrolases"/>
    <property type="match status" value="1"/>
</dbReference>
<dbReference type="InterPro" id="IPR013689">
    <property type="entry name" value="RNA_helicase_ATP-dep_HrpB_C"/>
</dbReference>
<dbReference type="Gene3D" id="3.40.50.300">
    <property type="entry name" value="P-loop containing nucleotide triphosphate hydrolases"/>
    <property type="match status" value="2"/>
</dbReference>
<dbReference type="PANTHER" id="PTHR43519:SF1">
    <property type="entry name" value="ATP-DEPENDENT RNA HELICASE HRPB"/>
    <property type="match status" value="1"/>
</dbReference>
<evidence type="ECO:0000313" key="8">
    <source>
        <dbReference type="Proteomes" id="UP000287823"/>
    </source>
</evidence>
<evidence type="ECO:0000256" key="4">
    <source>
        <dbReference type="ARBA" id="ARBA00022840"/>
    </source>
</evidence>
<comment type="caution">
    <text evidence="7">The sequence shown here is derived from an EMBL/GenBank/DDBJ whole genome shotgun (WGS) entry which is preliminary data.</text>
</comment>
<dbReference type="PIRSF" id="PIRSF005496">
    <property type="entry name" value="ATP_hel_hrpB"/>
    <property type="match status" value="1"/>
</dbReference>
<dbReference type="Pfam" id="PF08482">
    <property type="entry name" value="HrpB_C"/>
    <property type="match status" value="1"/>
</dbReference>
<dbReference type="EMBL" id="PIPO01000005">
    <property type="protein sequence ID" value="RUO31029.1"/>
    <property type="molecule type" value="Genomic_DNA"/>
</dbReference>
<dbReference type="GO" id="GO:0016787">
    <property type="term" value="F:hydrolase activity"/>
    <property type="evidence" value="ECO:0007669"/>
    <property type="project" value="UniProtKB-KW"/>
</dbReference>
<organism evidence="7 8">
    <name type="scientific">Aliidiomarina soli</name>
    <dbReference type="NCBI Taxonomy" id="1928574"/>
    <lineage>
        <taxon>Bacteria</taxon>
        <taxon>Pseudomonadati</taxon>
        <taxon>Pseudomonadota</taxon>
        <taxon>Gammaproteobacteria</taxon>
        <taxon>Alteromonadales</taxon>
        <taxon>Idiomarinaceae</taxon>
        <taxon>Aliidiomarina</taxon>
    </lineage>
</organism>
<dbReference type="GO" id="GO:0005524">
    <property type="term" value="F:ATP binding"/>
    <property type="evidence" value="ECO:0007669"/>
    <property type="project" value="UniProtKB-KW"/>
</dbReference>
<dbReference type="InterPro" id="IPR014001">
    <property type="entry name" value="Helicase_ATP-bd"/>
</dbReference>
<evidence type="ECO:0000256" key="1">
    <source>
        <dbReference type="ARBA" id="ARBA00022741"/>
    </source>
</evidence>
<dbReference type="RefSeq" id="WP_126799422.1">
    <property type="nucleotide sequence ID" value="NZ_PIPO01000005.1"/>
</dbReference>
<evidence type="ECO:0000259" key="5">
    <source>
        <dbReference type="PROSITE" id="PS51192"/>
    </source>
</evidence>
<dbReference type="GO" id="GO:0003676">
    <property type="term" value="F:nucleic acid binding"/>
    <property type="evidence" value="ECO:0007669"/>
    <property type="project" value="InterPro"/>
</dbReference>
<evidence type="ECO:0000259" key="6">
    <source>
        <dbReference type="PROSITE" id="PS51194"/>
    </source>
</evidence>
<dbReference type="InterPro" id="IPR011545">
    <property type="entry name" value="DEAD/DEAH_box_helicase_dom"/>
</dbReference>
<gene>
    <name evidence="7" type="primary">hrpB</name>
    <name evidence="7" type="ORF">CWE14_11015</name>
</gene>
<accession>A0A432WDT2</accession>
<dbReference type="InterPro" id="IPR001650">
    <property type="entry name" value="Helicase_C-like"/>
</dbReference>
<feature type="domain" description="Helicase ATP-binding" evidence="5">
    <location>
        <begin position="15"/>
        <end position="176"/>
    </location>
</feature>
<dbReference type="InterPro" id="IPR027417">
    <property type="entry name" value="P-loop_NTPase"/>
</dbReference>
<dbReference type="SMART" id="SM00487">
    <property type="entry name" value="DEXDc"/>
    <property type="match status" value="1"/>
</dbReference>
<dbReference type="PANTHER" id="PTHR43519">
    <property type="entry name" value="ATP-DEPENDENT RNA HELICASE HRPB"/>
    <property type="match status" value="1"/>
</dbReference>
<dbReference type="InterPro" id="IPR010225">
    <property type="entry name" value="HrpB"/>
</dbReference>
<name>A0A432WDT2_9GAMM</name>
<evidence type="ECO:0000256" key="2">
    <source>
        <dbReference type="ARBA" id="ARBA00022801"/>
    </source>
</evidence>
<dbReference type="CDD" id="cd17990">
    <property type="entry name" value="DEXHc_HrpB"/>
    <property type="match status" value="1"/>
</dbReference>
<dbReference type="GO" id="GO:0004386">
    <property type="term" value="F:helicase activity"/>
    <property type="evidence" value="ECO:0007669"/>
    <property type="project" value="UniProtKB-KW"/>
</dbReference>
<reference evidence="7 8" key="1">
    <citation type="journal article" date="2011" name="Front. Microbiol.">
        <title>Genomic signatures of strain selection and enhancement in Bacillus atrophaeus var. globigii, a historical biowarfare simulant.</title>
        <authorList>
            <person name="Gibbons H.S."/>
            <person name="Broomall S.M."/>
            <person name="McNew L.A."/>
            <person name="Daligault H."/>
            <person name="Chapman C."/>
            <person name="Bruce D."/>
            <person name="Karavis M."/>
            <person name="Krepps M."/>
            <person name="McGregor P.A."/>
            <person name="Hong C."/>
            <person name="Park K.H."/>
            <person name="Akmal A."/>
            <person name="Feldman A."/>
            <person name="Lin J.S."/>
            <person name="Chang W.E."/>
            <person name="Higgs B.W."/>
            <person name="Demirev P."/>
            <person name="Lindquist J."/>
            <person name="Liem A."/>
            <person name="Fochler E."/>
            <person name="Read T.D."/>
            <person name="Tapia R."/>
            <person name="Johnson S."/>
            <person name="Bishop-Lilly K.A."/>
            <person name="Detter C."/>
            <person name="Han C."/>
            <person name="Sozhamannan S."/>
            <person name="Rosenzweig C.N."/>
            <person name="Skowronski E.W."/>
        </authorList>
    </citation>
    <scope>NUCLEOTIDE SEQUENCE [LARGE SCALE GENOMIC DNA]</scope>
    <source>
        <strain evidence="7 8">Y4G10-17</strain>
    </source>
</reference>
<keyword evidence="4" id="KW-0067">ATP-binding</keyword>
<dbReference type="AlphaFoldDB" id="A0A432WDT2"/>
<evidence type="ECO:0000256" key="3">
    <source>
        <dbReference type="ARBA" id="ARBA00022806"/>
    </source>
</evidence>
<dbReference type="CDD" id="cd18791">
    <property type="entry name" value="SF2_C_RHA"/>
    <property type="match status" value="1"/>
</dbReference>
<dbReference type="Pfam" id="PF00271">
    <property type="entry name" value="Helicase_C"/>
    <property type="match status" value="1"/>
</dbReference>
<feature type="domain" description="Helicase C-terminal" evidence="6">
    <location>
        <begin position="206"/>
        <end position="367"/>
    </location>
</feature>
<dbReference type="InterPro" id="IPR049614">
    <property type="entry name" value="HrpB_DEXH"/>
</dbReference>
<dbReference type="PROSITE" id="PS51194">
    <property type="entry name" value="HELICASE_CTER"/>
    <property type="match status" value="1"/>
</dbReference>
<dbReference type="Pfam" id="PF00270">
    <property type="entry name" value="DEAD"/>
    <property type="match status" value="1"/>
</dbReference>